<gene>
    <name evidence="1" type="ORF">Apa02nite_009490</name>
</gene>
<protein>
    <submittedName>
        <fullName evidence="1">Uncharacterized protein</fullName>
    </submittedName>
</protein>
<sequence>MIPEINLSLAHLHADELRREADAYRRAREAAGGRPHRSWRLFARRPRPVCRPA</sequence>
<reference evidence="1 2" key="1">
    <citation type="submission" date="2021-01" db="EMBL/GenBank/DDBJ databases">
        <title>Whole genome shotgun sequence of Actinoplanes palleronii NBRC 14916.</title>
        <authorList>
            <person name="Komaki H."/>
            <person name="Tamura T."/>
        </authorList>
    </citation>
    <scope>NUCLEOTIDE SEQUENCE [LARGE SCALE GENOMIC DNA]</scope>
    <source>
        <strain evidence="1 2">NBRC 14916</strain>
    </source>
</reference>
<dbReference type="EMBL" id="BOMS01000014">
    <property type="protein sequence ID" value="GIE64841.1"/>
    <property type="molecule type" value="Genomic_DNA"/>
</dbReference>
<accession>A0ABQ4B2Y4</accession>
<evidence type="ECO:0000313" key="2">
    <source>
        <dbReference type="Proteomes" id="UP000624709"/>
    </source>
</evidence>
<name>A0ABQ4B2Y4_9ACTN</name>
<keyword evidence="2" id="KW-1185">Reference proteome</keyword>
<dbReference type="RefSeq" id="WP_203823991.1">
    <property type="nucleotide sequence ID" value="NZ_BAAATY010000001.1"/>
</dbReference>
<evidence type="ECO:0000313" key="1">
    <source>
        <dbReference type="EMBL" id="GIE64841.1"/>
    </source>
</evidence>
<proteinExistence type="predicted"/>
<organism evidence="1 2">
    <name type="scientific">Actinoplanes palleronii</name>
    <dbReference type="NCBI Taxonomy" id="113570"/>
    <lineage>
        <taxon>Bacteria</taxon>
        <taxon>Bacillati</taxon>
        <taxon>Actinomycetota</taxon>
        <taxon>Actinomycetes</taxon>
        <taxon>Micromonosporales</taxon>
        <taxon>Micromonosporaceae</taxon>
        <taxon>Actinoplanes</taxon>
    </lineage>
</organism>
<comment type="caution">
    <text evidence="1">The sequence shown here is derived from an EMBL/GenBank/DDBJ whole genome shotgun (WGS) entry which is preliminary data.</text>
</comment>
<dbReference type="Proteomes" id="UP000624709">
    <property type="component" value="Unassembled WGS sequence"/>
</dbReference>